<dbReference type="CDD" id="cd03249">
    <property type="entry name" value="ABC_MTABC3_MDL1_MDL2"/>
    <property type="match status" value="1"/>
</dbReference>
<evidence type="ECO:0000313" key="11">
    <source>
        <dbReference type="EMBL" id="CAI9160227.1"/>
    </source>
</evidence>
<dbReference type="Pfam" id="PF00005">
    <property type="entry name" value="ABC_tran"/>
    <property type="match status" value="1"/>
</dbReference>
<reference evidence="11" key="1">
    <citation type="submission" date="2023-04" db="EMBL/GenBank/DDBJ databases">
        <authorList>
            <consortium name="ELIXIR-Norway"/>
        </authorList>
    </citation>
    <scope>NUCLEOTIDE SEQUENCE [LARGE SCALE GENOMIC DNA]</scope>
</reference>
<dbReference type="SUPFAM" id="SSF52540">
    <property type="entry name" value="P-loop containing nucleoside triphosphate hydrolases"/>
    <property type="match status" value="1"/>
</dbReference>
<dbReference type="InterPro" id="IPR011527">
    <property type="entry name" value="ABC1_TM_dom"/>
</dbReference>
<dbReference type="SMART" id="SM00382">
    <property type="entry name" value="AAA"/>
    <property type="match status" value="1"/>
</dbReference>
<dbReference type="PROSITE" id="PS00211">
    <property type="entry name" value="ABC_TRANSPORTER_1"/>
    <property type="match status" value="1"/>
</dbReference>
<feature type="transmembrane region" description="Helical" evidence="8">
    <location>
        <begin position="27"/>
        <end position="48"/>
    </location>
</feature>
<dbReference type="EMBL" id="OX459938">
    <property type="protein sequence ID" value="CAI9160227.1"/>
    <property type="molecule type" value="Genomic_DNA"/>
</dbReference>
<accession>A0ABN8YI14</accession>
<feature type="transmembrane region" description="Helical" evidence="8">
    <location>
        <begin position="60"/>
        <end position="81"/>
    </location>
</feature>
<feature type="domain" description="ABC transmembrane type-1" evidence="10">
    <location>
        <begin position="8"/>
        <end position="89"/>
    </location>
</feature>
<dbReference type="InterPro" id="IPR039421">
    <property type="entry name" value="Type_1_exporter"/>
</dbReference>
<gene>
    <name evidence="11" type="ORF">MRATA1EN1_LOCUS9189</name>
</gene>
<dbReference type="InterPro" id="IPR036640">
    <property type="entry name" value="ABC1_TM_sf"/>
</dbReference>
<dbReference type="Proteomes" id="UP001176941">
    <property type="component" value="Chromosome 2"/>
</dbReference>
<evidence type="ECO:0000256" key="1">
    <source>
        <dbReference type="ARBA" id="ARBA00004141"/>
    </source>
</evidence>
<dbReference type="InterPro" id="IPR003439">
    <property type="entry name" value="ABC_transporter-like_ATP-bd"/>
</dbReference>
<dbReference type="Pfam" id="PF00664">
    <property type="entry name" value="ABC_membrane"/>
    <property type="match status" value="1"/>
</dbReference>
<comment type="similarity">
    <text evidence="2">Belongs to the ABC transporter superfamily. ABCB family. Multidrug resistance exporter (TC 3.A.1.201) subfamily.</text>
</comment>
<dbReference type="Gene3D" id="1.20.1560.10">
    <property type="entry name" value="ABC transporter type 1, transmembrane domain"/>
    <property type="match status" value="1"/>
</dbReference>
<dbReference type="InterPro" id="IPR017871">
    <property type="entry name" value="ABC_transporter-like_CS"/>
</dbReference>
<dbReference type="Gene3D" id="3.40.50.300">
    <property type="entry name" value="P-loop containing nucleotide triphosphate hydrolases"/>
    <property type="match status" value="1"/>
</dbReference>
<evidence type="ECO:0000259" key="10">
    <source>
        <dbReference type="PROSITE" id="PS50929"/>
    </source>
</evidence>
<evidence type="ECO:0000256" key="4">
    <source>
        <dbReference type="ARBA" id="ARBA00022741"/>
    </source>
</evidence>
<sequence length="371" mass="40841">MSVPPELRYQKHLENAKRIGIKKAISANISMGTAFLLIYASYALAFWYGSTLVIAKEYTIGNAITVFFSILIGAFSIGQAAPCIDSFANARGAAYAIFAIIDNDPKIDSFSERGHKPDNIKGNLEFKDVHFSYPARPDVKILKGLNLRVESGQTVALVGNSGCGKSTVVQLVQRLYDPDVGRIIIDGQDIRTFNVKYLREIIGVVSQEPVLFATTIAENIRYGRGNVTMDEIKQAVKEANAYEFIMRLPQKFDTLVGERGAQLSGGQKQRIAIARALVRNPKILLLDEATSALDTESEAEVQAALDKAREGRTTIVIAHRLSTIRNADVIAGFDDGVVVEQGSHRELMTKEGVYFRLSDGSPCHSYLFYLL</sequence>
<keyword evidence="7 8" id="KW-0472">Membrane</keyword>
<organism evidence="11 12">
    <name type="scientific">Rangifer tarandus platyrhynchus</name>
    <name type="common">Svalbard reindeer</name>
    <dbReference type="NCBI Taxonomy" id="3082113"/>
    <lineage>
        <taxon>Eukaryota</taxon>
        <taxon>Metazoa</taxon>
        <taxon>Chordata</taxon>
        <taxon>Craniata</taxon>
        <taxon>Vertebrata</taxon>
        <taxon>Euteleostomi</taxon>
        <taxon>Mammalia</taxon>
        <taxon>Eutheria</taxon>
        <taxon>Laurasiatheria</taxon>
        <taxon>Artiodactyla</taxon>
        <taxon>Ruminantia</taxon>
        <taxon>Pecora</taxon>
        <taxon>Cervidae</taxon>
        <taxon>Odocoileinae</taxon>
        <taxon>Rangifer</taxon>
    </lineage>
</organism>
<keyword evidence="4" id="KW-0547">Nucleotide-binding</keyword>
<keyword evidence="6 8" id="KW-1133">Transmembrane helix</keyword>
<evidence type="ECO:0000256" key="7">
    <source>
        <dbReference type="ARBA" id="ARBA00023136"/>
    </source>
</evidence>
<evidence type="ECO:0000313" key="12">
    <source>
        <dbReference type="Proteomes" id="UP001176941"/>
    </source>
</evidence>
<dbReference type="SUPFAM" id="SSF90123">
    <property type="entry name" value="ABC transporter transmembrane region"/>
    <property type="match status" value="1"/>
</dbReference>
<dbReference type="PROSITE" id="PS50929">
    <property type="entry name" value="ABC_TM1F"/>
    <property type="match status" value="1"/>
</dbReference>
<evidence type="ECO:0008006" key="13">
    <source>
        <dbReference type="Google" id="ProtNLM"/>
    </source>
</evidence>
<evidence type="ECO:0000259" key="9">
    <source>
        <dbReference type="PROSITE" id="PS50893"/>
    </source>
</evidence>
<evidence type="ECO:0000256" key="2">
    <source>
        <dbReference type="ARBA" id="ARBA00007577"/>
    </source>
</evidence>
<evidence type="ECO:0000256" key="5">
    <source>
        <dbReference type="ARBA" id="ARBA00022840"/>
    </source>
</evidence>
<dbReference type="PANTHER" id="PTHR43394">
    <property type="entry name" value="ATP-DEPENDENT PERMEASE MDL1, MITOCHONDRIAL"/>
    <property type="match status" value="1"/>
</dbReference>
<feature type="domain" description="ABC transporter" evidence="9">
    <location>
        <begin position="124"/>
        <end position="360"/>
    </location>
</feature>
<keyword evidence="5" id="KW-0067">ATP-binding</keyword>
<comment type="subcellular location">
    <subcellularLocation>
        <location evidence="1">Membrane</location>
        <topology evidence="1">Multi-pass membrane protein</topology>
    </subcellularLocation>
</comment>
<evidence type="ECO:0000256" key="6">
    <source>
        <dbReference type="ARBA" id="ARBA00022989"/>
    </source>
</evidence>
<dbReference type="PROSITE" id="PS50893">
    <property type="entry name" value="ABC_TRANSPORTER_2"/>
    <property type="match status" value="1"/>
</dbReference>
<keyword evidence="12" id="KW-1185">Reference proteome</keyword>
<evidence type="ECO:0000256" key="3">
    <source>
        <dbReference type="ARBA" id="ARBA00022692"/>
    </source>
</evidence>
<protein>
    <recommendedName>
        <fullName evidence="13">Phosphatidylcholine translocator ABCB4</fullName>
    </recommendedName>
</protein>
<name>A0ABN8YI14_RANTA</name>
<dbReference type="InterPro" id="IPR027417">
    <property type="entry name" value="P-loop_NTPase"/>
</dbReference>
<evidence type="ECO:0000256" key="8">
    <source>
        <dbReference type="SAM" id="Phobius"/>
    </source>
</evidence>
<keyword evidence="3 8" id="KW-0812">Transmembrane</keyword>
<dbReference type="PANTHER" id="PTHR43394:SF27">
    <property type="entry name" value="ATP-DEPENDENT TRANSLOCASE ABCB1-LIKE"/>
    <property type="match status" value="1"/>
</dbReference>
<dbReference type="InterPro" id="IPR003593">
    <property type="entry name" value="AAA+_ATPase"/>
</dbReference>
<proteinExistence type="inferred from homology"/>